<evidence type="ECO:0000256" key="3">
    <source>
        <dbReference type="ARBA" id="ARBA00007879"/>
    </source>
</evidence>
<comment type="similarity">
    <text evidence="3">Belongs to the alkB family.</text>
</comment>
<feature type="binding site" evidence="14">
    <location>
        <position position="319"/>
    </location>
    <ligand>
        <name>Fe cation</name>
        <dbReference type="ChEBI" id="CHEBI:24875"/>
        <note>catalytic</note>
    </ligand>
</feature>
<keyword evidence="4" id="KW-0963">Cytoplasm</keyword>
<dbReference type="GO" id="GO:0005634">
    <property type="term" value="C:nucleus"/>
    <property type="evidence" value="ECO:0007669"/>
    <property type="project" value="UniProtKB-SubCell"/>
</dbReference>
<dbReference type="InterPro" id="IPR005123">
    <property type="entry name" value="Oxoglu/Fe-dep_dioxygenase_dom"/>
</dbReference>
<dbReference type="RefSeq" id="XP_010921090.1">
    <property type="nucleotide sequence ID" value="XM_010922788.3"/>
</dbReference>
<evidence type="ECO:0000313" key="18">
    <source>
        <dbReference type="RefSeq" id="XP_010921089.1"/>
    </source>
</evidence>
<evidence type="ECO:0000256" key="9">
    <source>
        <dbReference type="ARBA" id="ARBA00023004"/>
    </source>
</evidence>
<evidence type="ECO:0000256" key="1">
    <source>
        <dbReference type="ARBA" id="ARBA00004123"/>
    </source>
</evidence>
<feature type="compositionally biased region" description="Polar residues" evidence="15">
    <location>
        <begin position="21"/>
        <end position="33"/>
    </location>
</feature>
<dbReference type="AlphaFoldDB" id="A0A6I9R697"/>
<evidence type="ECO:0000256" key="7">
    <source>
        <dbReference type="ARBA" id="ARBA00022964"/>
    </source>
</evidence>
<name>A0A6I9R697_ELAGV</name>
<evidence type="ECO:0000256" key="13">
    <source>
        <dbReference type="ARBA" id="ARBA00066586"/>
    </source>
</evidence>
<dbReference type="Pfam" id="PF13532">
    <property type="entry name" value="2OG-FeII_Oxy_2"/>
    <property type="match status" value="1"/>
</dbReference>
<dbReference type="GO" id="GO:0141131">
    <property type="term" value="F:DNA N6-methyladenine demethylase activity"/>
    <property type="evidence" value="ECO:0007669"/>
    <property type="project" value="UniProtKB-EC"/>
</dbReference>
<evidence type="ECO:0000256" key="5">
    <source>
        <dbReference type="ARBA" id="ARBA00022723"/>
    </source>
</evidence>
<evidence type="ECO:0000256" key="6">
    <source>
        <dbReference type="ARBA" id="ARBA00022763"/>
    </source>
</evidence>
<evidence type="ECO:0000256" key="15">
    <source>
        <dbReference type="SAM" id="MobiDB-lite"/>
    </source>
</evidence>
<dbReference type="GeneID" id="105044779"/>
<dbReference type="GO" id="GO:0035516">
    <property type="term" value="F:broad specificity oxidative DNA demethylase activity"/>
    <property type="evidence" value="ECO:0007669"/>
    <property type="project" value="TreeGrafter"/>
</dbReference>
<dbReference type="InterPro" id="IPR027450">
    <property type="entry name" value="AlkB-like"/>
</dbReference>
<dbReference type="GO" id="GO:0035515">
    <property type="term" value="F:oxidative RNA demethylase activity"/>
    <property type="evidence" value="ECO:0007669"/>
    <property type="project" value="TreeGrafter"/>
</dbReference>
<keyword evidence="11" id="KW-0539">Nucleus</keyword>
<keyword evidence="7 18" id="KW-0223">Dioxygenase</keyword>
<reference evidence="18 19" key="1">
    <citation type="submission" date="2025-04" db="UniProtKB">
        <authorList>
            <consortium name="RefSeq"/>
        </authorList>
    </citation>
    <scope>IDENTIFICATION</scope>
</reference>
<evidence type="ECO:0000313" key="19">
    <source>
        <dbReference type="RefSeq" id="XP_010921090.1"/>
    </source>
</evidence>
<dbReference type="GO" id="GO:0035513">
    <property type="term" value="P:oxidative RNA demethylation"/>
    <property type="evidence" value="ECO:0007669"/>
    <property type="project" value="TreeGrafter"/>
</dbReference>
<feature type="compositionally biased region" description="Basic and acidic residues" evidence="15">
    <location>
        <begin position="78"/>
        <end position="93"/>
    </location>
</feature>
<accession>A0A6I9R697</accession>
<dbReference type="InterPro" id="IPR004574">
    <property type="entry name" value="Alkb"/>
</dbReference>
<feature type="binding site" evidence="14">
    <location>
        <position position="261"/>
    </location>
    <ligand>
        <name>Fe cation</name>
        <dbReference type="ChEBI" id="CHEBI:24875"/>
        <note>catalytic</note>
    </ligand>
</feature>
<evidence type="ECO:0000256" key="11">
    <source>
        <dbReference type="ARBA" id="ARBA00023242"/>
    </source>
</evidence>
<dbReference type="GO" id="GO:0006281">
    <property type="term" value="P:DNA repair"/>
    <property type="evidence" value="ECO:0007669"/>
    <property type="project" value="UniProtKB-KW"/>
</dbReference>
<keyword evidence="6" id="KW-0227">DNA damage</keyword>
<protein>
    <recommendedName>
        <fullName evidence="13">DNA N(6)-methyladenine demethylase</fullName>
        <ecNumber evidence="13">1.14.11.51</ecNumber>
    </recommendedName>
</protein>
<evidence type="ECO:0000313" key="17">
    <source>
        <dbReference type="Proteomes" id="UP000504607"/>
    </source>
</evidence>
<keyword evidence="10" id="KW-0234">DNA repair</keyword>
<dbReference type="PROSITE" id="PS51471">
    <property type="entry name" value="FE2OG_OXY"/>
    <property type="match status" value="1"/>
</dbReference>
<dbReference type="SUPFAM" id="SSF51197">
    <property type="entry name" value="Clavaminate synthase-like"/>
    <property type="match status" value="1"/>
</dbReference>
<evidence type="ECO:0000256" key="8">
    <source>
        <dbReference type="ARBA" id="ARBA00023002"/>
    </source>
</evidence>
<dbReference type="PANTHER" id="PTHR16557">
    <property type="entry name" value="ALKYLATED DNA REPAIR PROTEIN ALKB-RELATED"/>
    <property type="match status" value="1"/>
</dbReference>
<dbReference type="InterPro" id="IPR037151">
    <property type="entry name" value="AlkB-like_sf"/>
</dbReference>
<comment type="catalytic activity">
    <reaction evidence="12">
        <text>an N(6)-methyl-2'-deoxyadenosine in DNA + 2-oxoglutarate + O2 = a 2'-deoxyadenosine in DNA + formaldehyde + succinate + CO2</text>
        <dbReference type="Rhea" id="RHEA:49524"/>
        <dbReference type="Rhea" id="RHEA-COMP:12418"/>
        <dbReference type="Rhea" id="RHEA-COMP:12419"/>
        <dbReference type="ChEBI" id="CHEBI:15379"/>
        <dbReference type="ChEBI" id="CHEBI:16526"/>
        <dbReference type="ChEBI" id="CHEBI:16810"/>
        <dbReference type="ChEBI" id="CHEBI:16842"/>
        <dbReference type="ChEBI" id="CHEBI:30031"/>
        <dbReference type="ChEBI" id="CHEBI:90615"/>
        <dbReference type="ChEBI" id="CHEBI:90616"/>
        <dbReference type="EC" id="1.14.11.51"/>
    </reaction>
    <physiologicalReaction direction="left-to-right" evidence="12">
        <dbReference type="Rhea" id="RHEA:49525"/>
    </physiologicalReaction>
</comment>
<dbReference type="EC" id="1.14.11.51" evidence="13"/>
<dbReference type="PANTHER" id="PTHR16557:SF2">
    <property type="entry name" value="NUCLEIC ACID DIOXYGENASE ALKBH1"/>
    <property type="match status" value="1"/>
</dbReference>
<dbReference type="Gene3D" id="2.60.120.590">
    <property type="entry name" value="Alpha-ketoglutarate-dependent dioxygenase AlkB-like"/>
    <property type="match status" value="1"/>
</dbReference>
<feature type="region of interest" description="Disordered" evidence="15">
    <location>
        <begin position="1"/>
        <end position="95"/>
    </location>
</feature>
<gene>
    <name evidence="18 19" type="primary">LOC105044779</name>
</gene>
<feature type="binding site" evidence="14">
    <location>
        <position position="259"/>
    </location>
    <ligand>
        <name>Fe cation</name>
        <dbReference type="ChEBI" id="CHEBI:24875"/>
        <note>catalytic</note>
    </ligand>
</feature>
<dbReference type="Proteomes" id="UP000504607">
    <property type="component" value="Chromosome 5"/>
</dbReference>
<dbReference type="OrthoDB" id="6614653at2759"/>
<keyword evidence="17" id="KW-1185">Reference proteome</keyword>
<evidence type="ECO:0000256" key="2">
    <source>
        <dbReference type="ARBA" id="ARBA00004496"/>
    </source>
</evidence>
<dbReference type="FunFam" id="2.60.120.590:FF:000013">
    <property type="entry name" value="2-oxoglutarate-dependent dioxygenase family protein"/>
    <property type="match status" value="1"/>
</dbReference>
<dbReference type="KEGG" id="egu:105044779"/>
<feature type="domain" description="Fe2OG dioxygenase" evidence="16">
    <location>
        <begin position="241"/>
        <end position="351"/>
    </location>
</feature>
<dbReference type="GO" id="GO:0008198">
    <property type="term" value="F:ferrous iron binding"/>
    <property type="evidence" value="ECO:0007669"/>
    <property type="project" value="TreeGrafter"/>
</dbReference>
<proteinExistence type="inferred from homology"/>
<keyword evidence="5 14" id="KW-0479">Metal-binding</keyword>
<comment type="cofactor">
    <cofactor evidence="14">
        <name>Fe(2+)</name>
        <dbReference type="ChEBI" id="CHEBI:29033"/>
    </cofactor>
    <text evidence="14">Binds 1 Fe(2+) ion per subunit.</text>
</comment>
<organism evidence="17 18">
    <name type="scientific">Elaeis guineensis var. tenera</name>
    <name type="common">Oil palm</name>
    <dbReference type="NCBI Taxonomy" id="51953"/>
    <lineage>
        <taxon>Eukaryota</taxon>
        <taxon>Viridiplantae</taxon>
        <taxon>Streptophyta</taxon>
        <taxon>Embryophyta</taxon>
        <taxon>Tracheophyta</taxon>
        <taxon>Spermatophyta</taxon>
        <taxon>Magnoliopsida</taxon>
        <taxon>Liliopsida</taxon>
        <taxon>Arecaceae</taxon>
        <taxon>Arecoideae</taxon>
        <taxon>Cocoseae</taxon>
        <taxon>Elaeidinae</taxon>
        <taxon>Elaeis</taxon>
    </lineage>
</organism>
<keyword evidence="8" id="KW-0560">Oxidoreductase</keyword>
<dbReference type="GO" id="GO:0005737">
    <property type="term" value="C:cytoplasm"/>
    <property type="evidence" value="ECO:0007669"/>
    <property type="project" value="UniProtKB-SubCell"/>
</dbReference>
<feature type="compositionally biased region" description="Polar residues" evidence="15">
    <location>
        <begin position="61"/>
        <end position="72"/>
    </location>
</feature>
<evidence type="ECO:0000256" key="12">
    <source>
        <dbReference type="ARBA" id="ARBA00052047"/>
    </source>
</evidence>
<evidence type="ECO:0000256" key="14">
    <source>
        <dbReference type="PIRSR" id="PIRSR604574-2"/>
    </source>
</evidence>
<dbReference type="RefSeq" id="XP_010921089.1">
    <property type="nucleotide sequence ID" value="XM_010922787.2"/>
</dbReference>
<evidence type="ECO:0000256" key="4">
    <source>
        <dbReference type="ARBA" id="ARBA00022490"/>
    </source>
</evidence>
<sequence>MLPLLRASPFPKPLLRRPNCRTFSYHPSSSQKKTVGGITTPDSNLRSRRSPRGGGPSSNRVTPQQCRTSPSRMTGRMRNPESDAEGHPFDICRNETVGPVTSKKSLLELNREKRNEIERSQNHPQHAYLRSGMILLKNYISHRDQVKIVEKCRDLGINSGGFYRPGYKDGAKLRLYMMCLGKNWDPESRLYEDYRQIDGAKAPEIPEFFRKLVDRAIRASHDFLRQDYKDVNIEDEVPNMSPDICIVNFYNNSGKLGLHQDRDESKKSLHKGLPVISFSLGDSAEFLYGVERDADNAEKVVLESGDVLMFGGISRLIYHGVSCIHPNTAPKRLIEETKLRPGRLNLTFRQY</sequence>
<comment type="subcellular location">
    <subcellularLocation>
        <location evidence="2">Cytoplasm</location>
    </subcellularLocation>
    <subcellularLocation>
        <location evidence="1">Nucleus</location>
    </subcellularLocation>
</comment>
<evidence type="ECO:0000256" key="10">
    <source>
        <dbReference type="ARBA" id="ARBA00023204"/>
    </source>
</evidence>
<evidence type="ECO:0000259" key="16">
    <source>
        <dbReference type="PROSITE" id="PS51471"/>
    </source>
</evidence>
<keyword evidence="9 14" id="KW-0408">Iron</keyword>